<protein>
    <submittedName>
        <fullName evidence="1">Uncharacterized protein</fullName>
    </submittedName>
</protein>
<organism evidence="1 2">
    <name type="scientific">Acer negundo</name>
    <name type="common">Box elder</name>
    <dbReference type="NCBI Taxonomy" id="4023"/>
    <lineage>
        <taxon>Eukaryota</taxon>
        <taxon>Viridiplantae</taxon>
        <taxon>Streptophyta</taxon>
        <taxon>Embryophyta</taxon>
        <taxon>Tracheophyta</taxon>
        <taxon>Spermatophyta</taxon>
        <taxon>Magnoliopsida</taxon>
        <taxon>eudicotyledons</taxon>
        <taxon>Gunneridae</taxon>
        <taxon>Pentapetalae</taxon>
        <taxon>rosids</taxon>
        <taxon>malvids</taxon>
        <taxon>Sapindales</taxon>
        <taxon>Sapindaceae</taxon>
        <taxon>Hippocastanoideae</taxon>
        <taxon>Acereae</taxon>
        <taxon>Acer</taxon>
    </lineage>
</organism>
<evidence type="ECO:0000313" key="1">
    <source>
        <dbReference type="EMBL" id="KAI9170401.1"/>
    </source>
</evidence>
<keyword evidence="2" id="KW-1185">Reference proteome</keyword>
<dbReference type="AlphaFoldDB" id="A0AAD5NP58"/>
<dbReference type="Proteomes" id="UP001064489">
    <property type="component" value="Chromosome 7"/>
</dbReference>
<gene>
    <name evidence="1" type="ORF">LWI28_027336</name>
</gene>
<accession>A0AAD5NP58</accession>
<name>A0AAD5NP58_ACENE</name>
<evidence type="ECO:0000313" key="2">
    <source>
        <dbReference type="Proteomes" id="UP001064489"/>
    </source>
</evidence>
<reference evidence="1" key="1">
    <citation type="journal article" date="2022" name="Plant J.">
        <title>Strategies of tolerance reflected in two North American maple genomes.</title>
        <authorList>
            <person name="McEvoy S.L."/>
            <person name="Sezen U.U."/>
            <person name="Trouern-Trend A."/>
            <person name="McMahon S.M."/>
            <person name="Schaberg P.G."/>
            <person name="Yang J."/>
            <person name="Wegrzyn J.L."/>
            <person name="Swenson N.G."/>
        </authorList>
    </citation>
    <scope>NUCLEOTIDE SEQUENCE</scope>
    <source>
        <strain evidence="1">91603</strain>
    </source>
</reference>
<comment type="caution">
    <text evidence="1">The sequence shown here is derived from an EMBL/GenBank/DDBJ whole genome shotgun (WGS) entry which is preliminary data.</text>
</comment>
<reference evidence="1" key="2">
    <citation type="submission" date="2023-02" db="EMBL/GenBank/DDBJ databases">
        <authorList>
            <person name="Swenson N.G."/>
            <person name="Wegrzyn J.L."/>
            <person name="Mcevoy S.L."/>
        </authorList>
    </citation>
    <scope>NUCLEOTIDE SEQUENCE</scope>
    <source>
        <strain evidence="1">91603</strain>
        <tissue evidence="1">Leaf</tissue>
    </source>
</reference>
<proteinExistence type="predicted"/>
<sequence>MDNSSFPKVLEFQNKIPPNPQLLRLKDWFSRYDFTVRHVKGQHNIIADMLSRPSAIHLITSYGPIPLIIMAISASSSSSPNPTMRTYPPELLEIIPPTTQPSLARIQEFAHSYLRTYLAQIQSQGVRHEFSNNNRPFLDPFLMPPFYLFTPQVLWFLWCMSVLHHHAVVFPLQALYGFVHDPSQKDSLLITFLTWFNSLSFWRSELTKLMGYHNLWKLDKESASAVSFPPHQCYLFPTVIRDPSLSWHPFQDSVPDHPQDHIERDTWPCHICGAEDSDDDYHANCNLSSP</sequence>
<dbReference type="EMBL" id="JAJSOW010000104">
    <property type="protein sequence ID" value="KAI9170401.1"/>
    <property type="molecule type" value="Genomic_DNA"/>
</dbReference>